<keyword evidence="1" id="KW-0472">Membrane</keyword>
<sequence length="160" mass="17917">MLQSPVLHRRADGSVHYTHCHGEYDATLDARARVRIEEPARRRLGRVRLFVLSFGIATAAFWGVMLLSPPLTQAHNTPARLAPCLTAAAEVAPWFEREIQRRASLGNATFERGGFKVMLLDYRSAQGQCAAGRVKAAVQSYRQLAERVAGLYERIEPDER</sequence>
<keyword evidence="1" id="KW-0812">Transmembrane</keyword>
<keyword evidence="3" id="KW-1185">Reference proteome</keyword>
<keyword evidence="1" id="KW-1133">Transmembrane helix</keyword>
<protein>
    <submittedName>
        <fullName evidence="2">Uncharacterized protein</fullName>
    </submittedName>
</protein>
<gene>
    <name evidence="2" type="ORF">QWZ18_27285</name>
</gene>
<dbReference type="EMBL" id="JAUFPT010000097">
    <property type="protein sequence ID" value="MDN3574297.1"/>
    <property type="molecule type" value="Genomic_DNA"/>
</dbReference>
<name>A0ABT8AWF6_9HYPH</name>
<accession>A0ABT8AWF6</accession>
<proteinExistence type="predicted"/>
<comment type="caution">
    <text evidence="2">The sequence shown here is derived from an EMBL/GenBank/DDBJ whole genome shotgun (WGS) entry which is preliminary data.</text>
</comment>
<dbReference type="RefSeq" id="WP_238291115.1">
    <property type="nucleotide sequence ID" value="NZ_BPQS01000032.1"/>
</dbReference>
<evidence type="ECO:0000256" key="1">
    <source>
        <dbReference type="SAM" id="Phobius"/>
    </source>
</evidence>
<evidence type="ECO:0000313" key="3">
    <source>
        <dbReference type="Proteomes" id="UP001244297"/>
    </source>
</evidence>
<organism evidence="2 3">
    <name type="scientific">Methylobacterium longum</name>
    <dbReference type="NCBI Taxonomy" id="767694"/>
    <lineage>
        <taxon>Bacteria</taxon>
        <taxon>Pseudomonadati</taxon>
        <taxon>Pseudomonadota</taxon>
        <taxon>Alphaproteobacteria</taxon>
        <taxon>Hyphomicrobiales</taxon>
        <taxon>Methylobacteriaceae</taxon>
        <taxon>Methylobacterium</taxon>
    </lineage>
</organism>
<evidence type="ECO:0000313" key="2">
    <source>
        <dbReference type="EMBL" id="MDN3574297.1"/>
    </source>
</evidence>
<reference evidence="3" key="1">
    <citation type="journal article" date="2019" name="Int. J. Syst. Evol. Microbiol.">
        <title>The Global Catalogue of Microorganisms (GCM) 10K type strain sequencing project: providing services to taxonomists for standard genome sequencing and annotation.</title>
        <authorList>
            <consortium name="The Broad Institute Genomics Platform"/>
            <consortium name="The Broad Institute Genome Sequencing Center for Infectious Disease"/>
            <person name="Wu L."/>
            <person name="Ma J."/>
        </authorList>
    </citation>
    <scope>NUCLEOTIDE SEQUENCE [LARGE SCALE GENOMIC DNA]</scope>
    <source>
        <strain evidence="3">CECT 7806</strain>
    </source>
</reference>
<feature type="transmembrane region" description="Helical" evidence="1">
    <location>
        <begin position="49"/>
        <end position="68"/>
    </location>
</feature>
<dbReference type="Proteomes" id="UP001244297">
    <property type="component" value="Unassembled WGS sequence"/>
</dbReference>